<evidence type="ECO:0000313" key="2">
    <source>
        <dbReference type="Proteomes" id="UP000182725"/>
    </source>
</evidence>
<gene>
    <name evidence="1" type="ORF">SAMN04489740_3975</name>
</gene>
<dbReference type="Proteomes" id="UP000182725">
    <property type="component" value="Unassembled WGS sequence"/>
</dbReference>
<accession>A0A1H5NS63</accession>
<proteinExistence type="predicted"/>
<dbReference type="Gene3D" id="3.40.50.300">
    <property type="entry name" value="P-loop containing nucleotide triphosphate hydrolases"/>
    <property type="match status" value="1"/>
</dbReference>
<sequence>MSLLIVVRGNSGSGKSSVARALQQELSGVWIEQDYFRRTVLGESGNYSALTVELIEQSAALALNHGRSVIADACSTPVNTAALSAGCKKTTPAPATFTHMTSRSRNASPACHPRPQAGRFRREGHAWLVPRLGPIDGNRGAADHGGGVAGRNGGPHPQRRAQRLTVAVVAARRENGANPSERRILWGVWRVDTVFGTNVGPKPSAPACSCA</sequence>
<dbReference type="EMBL" id="FNTV01000001">
    <property type="protein sequence ID" value="SEF04330.1"/>
    <property type="molecule type" value="Genomic_DNA"/>
</dbReference>
<dbReference type="AlphaFoldDB" id="A0A1H5NS63"/>
<organism evidence="1 2">
    <name type="scientific">Arthrobacter alpinus</name>
    <dbReference type="NCBI Taxonomy" id="656366"/>
    <lineage>
        <taxon>Bacteria</taxon>
        <taxon>Bacillati</taxon>
        <taxon>Actinomycetota</taxon>
        <taxon>Actinomycetes</taxon>
        <taxon>Micrococcales</taxon>
        <taxon>Micrococcaceae</taxon>
        <taxon>Arthrobacter</taxon>
    </lineage>
</organism>
<dbReference type="SUPFAM" id="SSF52540">
    <property type="entry name" value="P-loop containing nucleoside triphosphate hydrolases"/>
    <property type="match status" value="1"/>
</dbReference>
<name>A0A1H5NS63_9MICC</name>
<dbReference type="InterPro" id="IPR027417">
    <property type="entry name" value="P-loop_NTPase"/>
</dbReference>
<dbReference type="Pfam" id="PF13671">
    <property type="entry name" value="AAA_33"/>
    <property type="match status" value="1"/>
</dbReference>
<reference evidence="1 2" key="1">
    <citation type="submission" date="2016-10" db="EMBL/GenBank/DDBJ databases">
        <authorList>
            <person name="de Groot N.N."/>
        </authorList>
    </citation>
    <scope>NUCLEOTIDE SEQUENCE [LARGE SCALE GENOMIC DNA]</scope>
    <source>
        <strain evidence="1 2">DSM 22274</strain>
    </source>
</reference>
<evidence type="ECO:0000313" key="1">
    <source>
        <dbReference type="EMBL" id="SEF04330.1"/>
    </source>
</evidence>
<protein>
    <submittedName>
        <fullName evidence="1">AAA domain-containing protein</fullName>
    </submittedName>
</protein>